<sequence>MILSETGYYWFCGYVCFKYFQQFVRCELCFVSPLAEEEMLGISSSGTPLSSFYPPLYFLGTSVCLVYFSVTCSYVCSGGAWINFLCFFGCTSLCRVNVGSHSNELT</sequence>
<accession>A0A5P1FIS2</accession>
<keyword evidence="1" id="KW-1133">Transmembrane helix</keyword>
<feature type="transmembrane region" description="Helical" evidence="1">
    <location>
        <begin position="56"/>
        <end position="76"/>
    </location>
</feature>
<evidence type="ECO:0000313" key="2">
    <source>
        <dbReference type="EMBL" id="ONK76799.1"/>
    </source>
</evidence>
<proteinExistence type="predicted"/>
<keyword evidence="3" id="KW-1185">Reference proteome</keyword>
<evidence type="ECO:0000313" key="3">
    <source>
        <dbReference type="Proteomes" id="UP000243459"/>
    </source>
</evidence>
<dbReference type="Proteomes" id="UP000243459">
    <property type="component" value="Chromosome 3"/>
</dbReference>
<reference evidence="3" key="1">
    <citation type="journal article" date="2017" name="Nat. Commun.">
        <title>The asparagus genome sheds light on the origin and evolution of a young Y chromosome.</title>
        <authorList>
            <person name="Harkess A."/>
            <person name="Zhou J."/>
            <person name="Xu C."/>
            <person name="Bowers J.E."/>
            <person name="Van der Hulst R."/>
            <person name="Ayyampalayam S."/>
            <person name="Mercati F."/>
            <person name="Riccardi P."/>
            <person name="McKain M.R."/>
            <person name="Kakrana A."/>
            <person name="Tang H."/>
            <person name="Ray J."/>
            <person name="Groenendijk J."/>
            <person name="Arikit S."/>
            <person name="Mathioni S.M."/>
            <person name="Nakano M."/>
            <person name="Shan H."/>
            <person name="Telgmann-Rauber A."/>
            <person name="Kanno A."/>
            <person name="Yue Z."/>
            <person name="Chen H."/>
            <person name="Li W."/>
            <person name="Chen Y."/>
            <person name="Xu X."/>
            <person name="Zhang Y."/>
            <person name="Luo S."/>
            <person name="Chen H."/>
            <person name="Gao J."/>
            <person name="Mao Z."/>
            <person name="Pires J.C."/>
            <person name="Luo M."/>
            <person name="Kudrna D."/>
            <person name="Wing R.A."/>
            <person name="Meyers B.C."/>
            <person name="Yi K."/>
            <person name="Kong H."/>
            <person name="Lavrijsen P."/>
            <person name="Sunseri F."/>
            <person name="Falavigna A."/>
            <person name="Ye Y."/>
            <person name="Leebens-Mack J.H."/>
            <person name="Chen G."/>
        </authorList>
    </citation>
    <scope>NUCLEOTIDE SEQUENCE [LARGE SCALE GENOMIC DNA]</scope>
    <source>
        <strain evidence="3">cv. DH0086</strain>
    </source>
</reference>
<dbReference type="Gramene" id="ONK76799">
    <property type="protein sequence ID" value="ONK76799"/>
    <property type="gene ID" value="A4U43_C03F32290"/>
</dbReference>
<protein>
    <submittedName>
        <fullName evidence="2">Uncharacterized protein</fullName>
    </submittedName>
</protein>
<keyword evidence="1" id="KW-0812">Transmembrane</keyword>
<name>A0A5P1FIS2_ASPOF</name>
<gene>
    <name evidence="2" type="ORF">A4U43_C03F32290</name>
</gene>
<dbReference type="EMBL" id="CM007383">
    <property type="protein sequence ID" value="ONK76799.1"/>
    <property type="molecule type" value="Genomic_DNA"/>
</dbReference>
<keyword evidence="1" id="KW-0472">Membrane</keyword>
<evidence type="ECO:0000256" key="1">
    <source>
        <dbReference type="SAM" id="Phobius"/>
    </source>
</evidence>
<dbReference type="AlphaFoldDB" id="A0A5P1FIS2"/>
<organism evidence="2 3">
    <name type="scientific">Asparagus officinalis</name>
    <name type="common">Garden asparagus</name>
    <dbReference type="NCBI Taxonomy" id="4686"/>
    <lineage>
        <taxon>Eukaryota</taxon>
        <taxon>Viridiplantae</taxon>
        <taxon>Streptophyta</taxon>
        <taxon>Embryophyta</taxon>
        <taxon>Tracheophyta</taxon>
        <taxon>Spermatophyta</taxon>
        <taxon>Magnoliopsida</taxon>
        <taxon>Liliopsida</taxon>
        <taxon>Asparagales</taxon>
        <taxon>Asparagaceae</taxon>
        <taxon>Asparagoideae</taxon>
        <taxon>Asparagus</taxon>
    </lineage>
</organism>